<evidence type="ECO:0000256" key="3">
    <source>
        <dbReference type="ARBA" id="ARBA00022833"/>
    </source>
</evidence>
<feature type="domain" description="DNA-directed RNA polymerase II subunit RPB9-like zinc ribbon" evidence="5">
    <location>
        <begin position="1"/>
        <end position="33"/>
    </location>
</feature>
<protein>
    <recommendedName>
        <fullName evidence="5">DNA-directed RNA polymerase II subunit RPB9-like zinc ribbon domain-containing protein</fullName>
    </recommendedName>
</protein>
<evidence type="ECO:0000256" key="4">
    <source>
        <dbReference type="ARBA" id="ARBA00023163"/>
    </source>
</evidence>
<dbReference type="InterPro" id="IPR019761">
    <property type="entry name" value="DNA-dir_RNA_pol-M_15_CS"/>
</dbReference>
<proteinExistence type="inferred from homology"/>
<dbReference type="PROSITE" id="PS01030">
    <property type="entry name" value="RNA_POL_M_15KD"/>
    <property type="match status" value="1"/>
</dbReference>
<keyword evidence="2" id="KW-0479">Metal-binding</keyword>
<dbReference type="GO" id="GO:0006351">
    <property type="term" value="P:DNA-templated transcription"/>
    <property type="evidence" value="ECO:0007669"/>
    <property type="project" value="InterPro"/>
</dbReference>
<dbReference type="InterPro" id="IPR001529">
    <property type="entry name" value="Zn_ribbon_RPB9"/>
</dbReference>
<dbReference type="Pfam" id="PF02150">
    <property type="entry name" value="Zn_ribbon_RPB9"/>
    <property type="match status" value="1"/>
</dbReference>
<keyword evidence="3" id="KW-0862">Zinc</keyword>
<name>A0A6C0BCF0_9ZZZZ</name>
<sequence>MKFCETCGNLLVSFIDNGHLKFQCASCTGQFESIDSDTLIARHIKETKDNLSIEFYIKLLNNAPYVPCIPRETKYCETCKKNRIVSYVRLGDNFSRVFVCGECNSYWHGK</sequence>
<evidence type="ECO:0000259" key="5">
    <source>
        <dbReference type="Pfam" id="PF02150"/>
    </source>
</evidence>
<dbReference type="AlphaFoldDB" id="A0A6C0BCF0"/>
<organism evidence="6">
    <name type="scientific">viral metagenome</name>
    <dbReference type="NCBI Taxonomy" id="1070528"/>
    <lineage>
        <taxon>unclassified sequences</taxon>
        <taxon>metagenomes</taxon>
        <taxon>organismal metagenomes</taxon>
    </lineage>
</organism>
<dbReference type="EMBL" id="MN739116">
    <property type="protein sequence ID" value="QHS89682.1"/>
    <property type="molecule type" value="Genomic_DNA"/>
</dbReference>
<accession>A0A6C0BCF0</accession>
<keyword evidence="4" id="KW-0804">Transcription</keyword>
<comment type="similarity">
    <text evidence="1">Belongs to the archaeal RpoM/eukaryotic RPA12/RPB9/RPC11 RNA polymerase family.</text>
</comment>
<evidence type="ECO:0000313" key="6">
    <source>
        <dbReference type="EMBL" id="QHS89682.1"/>
    </source>
</evidence>
<evidence type="ECO:0000256" key="2">
    <source>
        <dbReference type="ARBA" id="ARBA00022723"/>
    </source>
</evidence>
<reference evidence="6" key="1">
    <citation type="journal article" date="2020" name="Nature">
        <title>Giant virus diversity and host interactions through global metagenomics.</title>
        <authorList>
            <person name="Schulz F."/>
            <person name="Roux S."/>
            <person name="Paez-Espino D."/>
            <person name="Jungbluth S."/>
            <person name="Walsh D.A."/>
            <person name="Denef V.J."/>
            <person name="McMahon K.D."/>
            <person name="Konstantinidis K.T."/>
            <person name="Eloe-Fadrosh E.A."/>
            <person name="Kyrpides N.C."/>
            <person name="Woyke T."/>
        </authorList>
    </citation>
    <scope>NUCLEOTIDE SEQUENCE</scope>
    <source>
        <strain evidence="6">GVMAG-M-3300010160-26</strain>
    </source>
</reference>
<dbReference type="GO" id="GO:0046872">
    <property type="term" value="F:metal ion binding"/>
    <property type="evidence" value="ECO:0007669"/>
    <property type="project" value="UniProtKB-KW"/>
</dbReference>
<evidence type="ECO:0000256" key="1">
    <source>
        <dbReference type="ARBA" id="ARBA00008925"/>
    </source>
</evidence>